<evidence type="ECO:0000259" key="3">
    <source>
        <dbReference type="SMART" id="SM00322"/>
    </source>
</evidence>
<sequence length="531" mass="59603">MIVCRTVFGVNLLARTFVKSKPLLYFQKYKFWHDLSSELKMDVKRRRRIDIEGKKGNTVAQTWRAVSTQQNLNDGNADRGKLQSELEEVHHVISSTVSTSKSENSNPKTLNEPVGPDAMDIDVSLDENLMPLDKQSVSMEIGQSLMRFVKGKGGATQEEIEEETGVKIIFPSSKNVNSIVIEGNSAESVKKASEKIQNIIDKAVNSRDLDYSHFVSLPLAIHPGLVDKLVNFQNTILGIVASDEDKNLESDTDGDSSDEKEEDQHSNETSKVSVELKAEDADAHVKVNITSDQDSTEEPVVAVELKTEDAETPVKVNISNIPLVSYRPKESKASASETNSSKLLELGIEKSIFIKPKTFHLTVLMLKLWNKDRVKTAAEVLQSVSPKVMEALENRPILIRLKGLECMRGSLAKARILYAPIEEIGDEGRLLRACQVITDAFVEAGLVIEKDVQQKLKLHATLMNARHRKRRKRSRKVDSFDARGIFDLYGSEEWGEYPIREAHLSQRFAFDENGYYHCCASIPFPEYKQVD</sequence>
<dbReference type="Pfam" id="PF10469">
    <property type="entry name" value="AKAP7_NLS"/>
    <property type="match status" value="1"/>
</dbReference>
<dbReference type="InterPro" id="IPR004088">
    <property type="entry name" value="KH_dom_type_1"/>
</dbReference>
<dbReference type="GO" id="GO:0003723">
    <property type="term" value="F:RNA binding"/>
    <property type="evidence" value="ECO:0007669"/>
    <property type="project" value="UniProtKB-UniRule"/>
</dbReference>
<dbReference type="Proteomes" id="UP000231279">
    <property type="component" value="Unassembled WGS sequence"/>
</dbReference>
<feature type="region of interest" description="Disordered" evidence="2">
    <location>
        <begin position="95"/>
        <end position="117"/>
    </location>
</feature>
<dbReference type="GO" id="GO:0005634">
    <property type="term" value="C:nucleus"/>
    <property type="evidence" value="ECO:0007669"/>
    <property type="project" value="TreeGrafter"/>
</dbReference>
<feature type="compositionally biased region" description="Acidic residues" evidence="2">
    <location>
        <begin position="250"/>
        <end position="261"/>
    </location>
</feature>
<reference evidence="5" key="1">
    <citation type="journal article" date="2018" name="Gigascience">
        <title>Genome assembly of the Pink Ipe (Handroanthus impetiginosus, Bignoniaceae), a highly valued, ecologically keystone Neotropical timber forest tree.</title>
        <authorList>
            <person name="Silva-Junior O.B."/>
            <person name="Grattapaglia D."/>
            <person name="Novaes E."/>
            <person name="Collevatti R.G."/>
        </authorList>
    </citation>
    <scope>NUCLEOTIDE SEQUENCE [LARGE SCALE GENOMIC DNA]</scope>
    <source>
        <strain evidence="5">cv. UFG-1</strain>
    </source>
</reference>
<dbReference type="GO" id="GO:0006355">
    <property type="term" value="P:regulation of DNA-templated transcription"/>
    <property type="evidence" value="ECO:0007669"/>
    <property type="project" value="TreeGrafter"/>
</dbReference>
<accession>A0A2G9H846</accession>
<gene>
    <name evidence="4" type="ORF">CDL12_13694</name>
</gene>
<proteinExistence type="predicted"/>
<keyword evidence="4" id="KW-0436">Ligase</keyword>
<dbReference type="PANTHER" id="PTHR13360">
    <property type="entry name" value="ACTIVATING SIGNAL COINTEGRATOR 1 COMPLEX SUBUNIT 1"/>
    <property type="match status" value="1"/>
</dbReference>
<dbReference type="Gene3D" id="3.90.1140.10">
    <property type="entry name" value="Cyclic phosphodiesterase"/>
    <property type="match status" value="1"/>
</dbReference>
<dbReference type="OrthoDB" id="277832at2759"/>
<dbReference type="Gene3D" id="3.30.1370.10">
    <property type="entry name" value="K Homology domain, type 1"/>
    <property type="match status" value="1"/>
</dbReference>
<dbReference type="STRING" id="429701.A0A2G9H846"/>
<keyword evidence="1" id="KW-0694">RNA-binding</keyword>
<protein>
    <submittedName>
        <fullName evidence="4">Transcription coactivator complex, P50 component (LigT RNA ligase/phosphodiesterase family)</fullName>
    </submittedName>
</protein>
<dbReference type="PANTHER" id="PTHR13360:SF1">
    <property type="entry name" value="ACTIVATING SIGNAL COINTEGRATOR 1 COMPLEX SUBUNIT 1"/>
    <property type="match status" value="1"/>
</dbReference>
<dbReference type="PROSITE" id="PS50084">
    <property type="entry name" value="KH_TYPE_1"/>
    <property type="match status" value="1"/>
</dbReference>
<comment type="caution">
    <text evidence="4">The sequence shown here is derived from an EMBL/GenBank/DDBJ whole genome shotgun (WGS) entry which is preliminary data.</text>
</comment>
<dbReference type="InterPro" id="IPR009097">
    <property type="entry name" value="Cyclic_Pdiesterase"/>
</dbReference>
<feature type="domain" description="K Homology" evidence="3">
    <location>
        <begin position="133"/>
        <end position="201"/>
    </location>
</feature>
<feature type="compositionally biased region" description="Low complexity" evidence="2">
    <location>
        <begin position="95"/>
        <end position="106"/>
    </location>
</feature>
<name>A0A2G9H846_9LAMI</name>
<evidence type="ECO:0000256" key="2">
    <source>
        <dbReference type="SAM" id="MobiDB-lite"/>
    </source>
</evidence>
<dbReference type="EMBL" id="NKXS01002426">
    <property type="protein sequence ID" value="PIN13697.1"/>
    <property type="molecule type" value="Genomic_DNA"/>
</dbReference>
<dbReference type="GO" id="GO:0006307">
    <property type="term" value="P:DNA alkylation repair"/>
    <property type="evidence" value="ECO:0007669"/>
    <property type="project" value="InterPro"/>
</dbReference>
<organism evidence="4 5">
    <name type="scientific">Handroanthus impetiginosus</name>
    <dbReference type="NCBI Taxonomy" id="429701"/>
    <lineage>
        <taxon>Eukaryota</taxon>
        <taxon>Viridiplantae</taxon>
        <taxon>Streptophyta</taxon>
        <taxon>Embryophyta</taxon>
        <taxon>Tracheophyta</taxon>
        <taxon>Spermatophyta</taxon>
        <taxon>Magnoliopsida</taxon>
        <taxon>eudicotyledons</taxon>
        <taxon>Gunneridae</taxon>
        <taxon>Pentapetalae</taxon>
        <taxon>asterids</taxon>
        <taxon>lamiids</taxon>
        <taxon>Lamiales</taxon>
        <taxon>Bignoniaceae</taxon>
        <taxon>Crescentiina</taxon>
        <taxon>Tabebuia alliance</taxon>
        <taxon>Handroanthus</taxon>
    </lineage>
</organism>
<dbReference type="InterPro" id="IPR004087">
    <property type="entry name" value="KH_dom"/>
</dbReference>
<dbReference type="Pfam" id="PF00013">
    <property type="entry name" value="KH_1"/>
    <property type="match status" value="1"/>
</dbReference>
<dbReference type="SUPFAM" id="SSF55144">
    <property type="entry name" value="LigT-like"/>
    <property type="match status" value="1"/>
</dbReference>
<evidence type="ECO:0000313" key="4">
    <source>
        <dbReference type="EMBL" id="PIN13697.1"/>
    </source>
</evidence>
<dbReference type="InterPro" id="IPR009210">
    <property type="entry name" value="ASCC1"/>
</dbReference>
<feature type="compositionally biased region" description="Basic and acidic residues" evidence="2">
    <location>
        <begin position="262"/>
        <end position="275"/>
    </location>
</feature>
<feature type="region of interest" description="Disordered" evidence="2">
    <location>
        <begin position="246"/>
        <end position="275"/>
    </location>
</feature>
<evidence type="ECO:0000256" key="1">
    <source>
        <dbReference type="PROSITE-ProRule" id="PRU00117"/>
    </source>
</evidence>
<dbReference type="SMART" id="SM00322">
    <property type="entry name" value="KH"/>
    <property type="match status" value="1"/>
</dbReference>
<dbReference type="AlphaFoldDB" id="A0A2G9H846"/>
<dbReference type="GO" id="GO:0016874">
    <property type="term" value="F:ligase activity"/>
    <property type="evidence" value="ECO:0007669"/>
    <property type="project" value="UniProtKB-KW"/>
</dbReference>
<dbReference type="InterPro" id="IPR019510">
    <property type="entry name" value="AKAP7-like_phosphoesterase"/>
</dbReference>
<evidence type="ECO:0000313" key="5">
    <source>
        <dbReference type="Proteomes" id="UP000231279"/>
    </source>
</evidence>
<dbReference type="InterPro" id="IPR036612">
    <property type="entry name" value="KH_dom_type_1_sf"/>
</dbReference>
<dbReference type="SUPFAM" id="SSF54791">
    <property type="entry name" value="Eukaryotic type KH-domain (KH-domain type I)"/>
    <property type="match status" value="1"/>
</dbReference>
<keyword evidence="5" id="KW-1185">Reference proteome</keyword>